<keyword evidence="4" id="KW-0808">Transferase</keyword>
<dbReference type="SUPFAM" id="SSF55874">
    <property type="entry name" value="ATPase domain of HSP90 chaperone/DNA topoisomerase II/histidine kinase"/>
    <property type="match status" value="1"/>
</dbReference>
<dbReference type="Gene3D" id="3.30.450.20">
    <property type="entry name" value="PAS domain"/>
    <property type="match status" value="1"/>
</dbReference>
<evidence type="ECO:0000256" key="1">
    <source>
        <dbReference type="ARBA" id="ARBA00000085"/>
    </source>
</evidence>
<dbReference type="InterPro" id="IPR005467">
    <property type="entry name" value="His_kinase_dom"/>
</dbReference>
<dbReference type="CDD" id="cd00082">
    <property type="entry name" value="HisKA"/>
    <property type="match status" value="1"/>
</dbReference>
<keyword evidence="6" id="KW-0902">Two-component regulatory system</keyword>
<dbReference type="SMART" id="SM00387">
    <property type="entry name" value="HATPase_c"/>
    <property type="match status" value="1"/>
</dbReference>
<keyword evidence="3" id="KW-0597">Phosphoprotein</keyword>
<accession>A0ABP9UN51</accession>
<evidence type="ECO:0000256" key="6">
    <source>
        <dbReference type="ARBA" id="ARBA00023012"/>
    </source>
</evidence>
<evidence type="ECO:0000256" key="7">
    <source>
        <dbReference type="SAM" id="Coils"/>
    </source>
</evidence>
<dbReference type="PRINTS" id="PR00344">
    <property type="entry name" value="BCTRLSENSOR"/>
</dbReference>
<dbReference type="SUPFAM" id="SSF47384">
    <property type="entry name" value="Homodimeric domain of signal transducing histidine kinase"/>
    <property type="match status" value="1"/>
</dbReference>
<dbReference type="Proteomes" id="UP001476282">
    <property type="component" value="Unassembled WGS sequence"/>
</dbReference>
<protein>
    <recommendedName>
        <fullName evidence="2">histidine kinase</fullName>
        <ecNumber evidence="2">2.7.13.3</ecNumber>
    </recommendedName>
</protein>
<gene>
    <name evidence="9" type="primary">phoR</name>
    <name evidence="9" type="ORF">Hsar01_02234</name>
</gene>
<feature type="domain" description="Histidine kinase" evidence="8">
    <location>
        <begin position="187"/>
        <end position="409"/>
    </location>
</feature>
<comment type="caution">
    <text evidence="9">The sequence shown here is derived from an EMBL/GenBank/DDBJ whole genome shotgun (WGS) entry which is preliminary data.</text>
</comment>
<dbReference type="InterPro" id="IPR003661">
    <property type="entry name" value="HisK_dim/P_dom"/>
</dbReference>
<dbReference type="InterPro" id="IPR003594">
    <property type="entry name" value="HATPase_dom"/>
</dbReference>
<dbReference type="InterPro" id="IPR036890">
    <property type="entry name" value="HATPase_C_sf"/>
</dbReference>
<dbReference type="EC" id="2.7.13.3" evidence="2"/>
<keyword evidence="10" id="KW-1185">Reference proteome</keyword>
<dbReference type="CDD" id="cd00075">
    <property type="entry name" value="HATPase"/>
    <property type="match status" value="1"/>
</dbReference>
<name>A0ABP9UN51_9BACT</name>
<sequence>MSEFVVTTAIAAALCAVVALTLLAVQLRRARRGFEQEVRAWKNRLEIDLQSARTERDKMLDALSDAFLLVDASAEIRIANGAAQRFFNGRPLVGRPVAEVMLDRNLSGAVNDCLESGAPVTRRIPLLQPQAKSPPGGVPGAKGQVVWDVDAARIEGIPGQEGFTRIVLRDVTAEHQTEQIRKDFVANASHELRTPLAIINGYLENLIDDDLVTDPDITRRFLTIMRKHTERIARIVEDMLVISRLESGEAAALKIEPFRLRSCVQDVLERLESVIRQQKAEIRIEMPDEGLQLTGDRFYWTQVLFNLVENALKQNPRSGLKVRVGATRDERGVTLWVADDGVGIPNQDLQHIFRRFYRVEKHHSQEEIKGTGLGLSIVKRAIEAHGGTVDVSSTPGEDTRFTIHIPAAEEQVLVEKMEAEQSLRPAS</sequence>
<evidence type="ECO:0000256" key="2">
    <source>
        <dbReference type="ARBA" id="ARBA00012438"/>
    </source>
</evidence>
<dbReference type="Pfam" id="PF02518">
    <property type="entry name" value="HATPase_c"/>
    <property type="match status" value="1"/>
</dbReference>
<dbReference type="InterPro" id="IPR036097">
    <property type="entry name" value="HisK_dim/P_sf"/>
</dbReference>
<evidence type="ECO:0000313" key="10">
    <source>
        <dbReference type="Proteomes" id="UP001476282"/>
    </source>
</evidence>
<dbReference type="PANTHER" id="PTHR45453:SF1">
    <property type="entry name" value="PHOSPHATE REGULON SENSOR PROTEIN PHOR"/>
    <property type="match status" value="1"/>
</dbReference>
<dbReference type="RefSeq" id="WP_353567133.1">
    <property type="nucleotide sequence ID" value="NZ_BAABRI010000011.1"/>
</dbReference>
<evidence type="ECO:0000259" key="8">
    <source>
        <dbReference type="PROSITE" id="PS50109"/>
    </source>
</evidence>
<feature type="coiled-coil region" evidence="7">
    <location>
        <begin position="24"/>
        <end position="62"/>
    </location>
</feature>
<dbReference type="InterPro" id="IPR050351">
    <property type="entry name" value="BphY/WalK/GraS-like"/>
</dbReference>
<dbReference type="Gene3D" id="3.30.565.10">
    <property type="entry name" value="Histidine kinase-like ATPase, C-terminal domain"/>
    <property type="match status" value="1"/>
</dbReference>
<evidence type="ECO:0000313" key="9">
    <source>
        <dbReference type="EMBL" id="GAA5483008.1"/>
    </source>
</evidence>
<reference evidence="9 10" key="1">
    <citation type="submission" date="2024-02" db="EMBL/GenBank/DDBJ databases">
        <title>Haloferula sargassicola NBRC 104335.</title>
        <authorList>
            <person name="Ichikawa N."/>
            <person name="Katano-Makiyama Y."/>
            <person name="Hidaka K."/>
        </authorList>
    </citation>
    <scope>NUCLEOTIDE SEQUENCE [LARGE SCALE GENOMIC DNA]</scope>
    <source>
        <strain evidence="9 10">NBRC 104335</strain>
    </source>
</reference>
<dbReference type="PROSITE" id="PS50109">
    <property type="entry name" value="HIS_KIN"/>
    <property type="match status" value="1"/>
</dbReference>
<dbReference type="SMART" id="SM00388">
    <property type="entry name" value="HisKA"/>
    <property type="match status" value="1"/>
</dbReference>
<keyword evidence="5" id="KW-0418">Kinase</keyword>
<evidence type="ECO:0000256" key="4">
    <source>
        <dbReference type="ARBA" id="ARBA00022679"/>
    </source>
</evidence>
<evidence type="ECO:0000256" key="5">
    <source>
        <dbReference type="ARBA" id="ARBA00022777"/>
    </source>
</evidence>
<organism evidence="9 10">
    <name type="scientific">Haloferula sargassicola</name>
    <dbReference type="NCBI Taxonomy" id="490096"/>
    <lineage>
        <taxon>Bacteria</taxon>
        <taxon>Pseudomonadati</taxon>
        <taxon>Verrucomicrobiota</taxon>
        <taxon>Verrucomicrobiia</taxon>
        <taxon>Verrucomicrobiales</taxon>
        <taxon>Verrucomicrobiaceae</taxon>
        <taxon>Haloferula</taxon>
    </lineage>
</organism>
<keyword evidence="7" id="KW-0175">Coiled coil</keyword>
<dbReference type="InterPro" id="IPR004358">
    <property type="entry name" value="Sig_transdc_His_kin-like_C"/>
</dbReference>
<dbReference type="Gene3D" id="1.10.287.130">
    <property type="match status" value="1"/>
</dbReference>
<dbReference type="PANTHER" id="PTHR45453">
    <property type="entry name" value="PHOSPHATE REGULON SENSOR PROTEIN PHOR"/>
    <property type="match status" value="1"/>
</dbReference>
<evidence type="ECO:0000256" key="3">
    <source>
        <dbReference type="ARBA" id="ARBA00022553"/>
    </source>
</evidence>
<comment type="catalytic activity">
    <reaction evidence="1">
        <text>ATP + protein L-histidine = ADP + protein N-phospho-L-histidine.</text>
        <dbReference type="EC" id="2.7.13.3"/>
    </reaction>
</comment>
<proteinExistence type="predicted"/>
<dbReference type="Pfam" id="PF00512">
    <property type="entry name" value="HisKA"/>
    <property type="match status" value="1"/>
</dbReference>
<dbReference type="EMBL" id="BAABRI010000011">
    <property type="protein sequence ID" value="GAA5483008.1"/>
    <property type="molecule type" value="Genomic_DNA"/>
</dbReference>